<dbReference type="AlphaFoldDB" id="A0A1Q9EP70"/>
<sequence>MGCGSSMQVNSFDELEMQVHMGKVVEKRVVGYKPTANLTIPCSSQVSTQQSCYILPHATEGVSSLTGPISDSEADTPSTQDCDSVTVHVPPRLRGVIKEEPVLLEFTEPSQVESSWNMPSVRERAKDLPLGTIVAPDQELHKRHLKNLDRFRSSVFKAPSWLEDEVAARRKEGEAGLETEQQHLAAAEEEEAAEAAKASAGSLSIPDYPRPSREQEQERQQEQEQEEEKEQEIEIETLINDLL</sequence>
<protein>
    <submittedName>
        <fullName evidence="2">Uncharacterized protein</fullName>
    </submittedName>
</protein>
<dbReference type="EMBL" id="LSRX01000101">
    <property type="protein sequence ID" value="OLQ09222.1"/>
    <property type="molecule type" value="Genomic_DNA"/>
</dbReference>
<proteinExistence type="predicted"/>
<name>A0A1Q9EP70_SYMMI</name>
<evidence type="ECO:0000313" key="3">
    <source>
        <dbReference type="Proteomes" id="UP000186817"/>
    </source>
</evidence>
<organism evidence="2 3">
    <name type="scientific">Symbiodinium microadriaticum</name>
    <name type="common">Dinoflagellate</name>
    <name type="synonym">Zooxanthella microadriatica</name>
    <dbReference type="NCBI Taxonomy" id="2951"/>
    <lineage>
        <taxon>Eukaryota</taxon>
        <taxon>Sar</taxon>
        <taxon>Alveolata</taxon>
        <taxon>Dinophyceae</taxon>
        <taxon>Suessiales</taxon>
        <taxon>Symbiodiniaceae</taxon>
        <taxon>Symbiodinium</taxon>
    </lineage>
</organism>
<feature type="region of interest" description="Disordered" evidence="1">
    <location>
        <begin position="186"/>
        <end position="243"/>
    </location>
</feature>
<dbReference type="Proteomes" id="UP000186817">
    <property type="component" value="Unassembled WGS sequence"/>
</dbReference>
<comment type="caution">
    <text evidence="2">The sequence shown here is derived from an EMBL/GenBank/DDBJ whole genome shotgun (WGS) entry which is preliminary data.</text>
</comment>
<feature type="compositionally biased region" description="Acidic residues" evidence="1">
    <location>
        <begin position="223"/>
        <end position="235"/>
    </location>
</feature>
<gene>
    <name evidence="2" type="ORF">AK812_SmicGene7196</name>
</gene>
<dbReference type="OrthoDB" id="412306at2759"/>
<feature type="compositionally biased region" description="Basic and acidic residues" evidence="1">
    <location>
        <begin position="210"/>
        <end position="222"/>
    </location>
</feature>
<evidence type="ECO:0000313" key="2">
    <source>
        <dbReference type="EMBL" id="OLQ09222.1"/>
    </source>
</evidence>
<keyword evidence="3" id="KW-1185">Reference proteome</keyword>
<evidence type="ECO:0000256" key="1">
    <source>
        <dbReference type="SAM" id="MobiDB-lite"/>
    </source>
</evidence>
<reference evidence="2 3" key="1">
    <citation type="submission" date="2016-02" db="EMBL/GenBank/DDBJ databases">
        <title>Genome analysis of coral dinoflagellate symbionts highlights evolutionary adaptations to a symbiotic lifestyle.</title>
        <authorList>
            <person name="Aranda M."/>
            <person name="Li Y."/>
            <person name="Liew Y.J."/>
            <person name="Baumgarten S."/>
            <person name="Simakov O."/>
            <person name="Wilson M."/>
            <person name="Piel J."/>
            <person name="Ashoor H."/>
            <person name="Bougouffa S."/>
            <person name="Bajic V.B."/>
            <person name="Ryu T."/>
            <person name="Ravasi T."/>
            <person name="Bayer T."/>
            <person name="Micklem G."/>
            <person name="Kim H."/>
            <person name="Bhak J."/>
            <person name="Lajeunesse T.C."/>
            <person name="Voolstra C.R."/>
        </authorList>
    </citation>
    <scope>NUCLEOTIDE SEQUENCE [LARGE SCALE GENOMIC DNA]</scope>
    <source>
        <strain evidence="2 3">CCMP2467</strain>
    </source>
</reference>
<accession>A0A1Q9EP70</accession>